<feature type="region of interest" description="Disordered" evidence="1">
    <location>
        <begin position="88"/>
        <end position="260"/>
    </location>
</feature>
<dbReference type="Proteomes" id="UP000031575">
    <property type="component" value="Unassembled WGS sequence"/>
</dbReference>
<dbReference type="AlphaFoldDB" id="A0A0C2EU40"/>
<sequence length="260" mass="29848">MNYDCSSPPSYSQGMNKYWIPHKDIHKKVITSHIQFYLGSDATVRSYTKDGEDGFLITTPGECLTDEQIDDLCNKSMEMWERQAAARSLAAADGSSSSSSISPKAPLKRPLHQPVVIARAGGRRSSHSNSHANSNRSSASSSSSSHHHHSRHSHSHSYSRQQQYFQYSQQQQQRQLPRSQQQHQHHHHHQEQQQQQQHRHQQPNPQQYWGQQNQPYIQQHQYYPRPSSAQSQQAVQPCRSGWEPLSPTHDSAVSEAERLY</sequence>
<dbReference type="OrthoDB" id="3827557at2759"/>
<evidence type="ECO:0008006" key="4">
    <source>
        <dbReference type="Google" id="ProtNLM"/>
    </source>
</evidence>
<proteinExistence type="predicted"/>
<gene>
    <name evidence="2" type="ORF">SPBR_09048</name>
</gene>
<evidence type="ECO:0000256" key="1">
    <source>
        <dbReference type="SAM" id="MobiDB-lite"/>
    </source>
</evidence>
<feature type="compositionally biased region" description="Low complexity" evidence="1">
    <location>
        <begin position="192"/>
        <end position="234"/>
    </location>
</feature>
<organism evidence="2 3">
    <name type="scientific">Sporothrix brasiliensis 5110</name>
    <dbReference type="NCBI Taxonomy" id="1398154"/>
    <lineage>
        <taxon>Eukaryota</taxon>
        <taxon>Fungi</taxon>
        <taxon>Dikarya</taxon>
        <taxon>Ascomycota</taxon>
        <taxon>Pezizomycotina</taxon>
        <taxon>Sordariomycetes</taxon>
        <taxon>Sordariomycetidae</taxon>
        <taxon>Ophiostomatales</taxon>
        <taxon>Ophiostomataceae</taxon>
        <taxon>Sporothrix</taxon>
    </lineage>
</organism>
<dbReference type="PANTHER" id="PTHR39609:SF2">
    <property type="entry name" value="TRANSCRIPTION FACTOR RFEG"/>
    <property type="match status" value="1"/>
</dbReference>
<name>A0A0C2EU40_9PEZI</name>
<protein>
    <recommendedName>
        <fullName evidence="4">Transcription factor</fullName>
    </recommendedName>
</protein>
<feature type="compositionally biased region" description="Low complexity" evidence="1">
    <location>
        <begin position="127"/>
        <end position="144"/>
    </location>
</feature>
<evidence type="ECO:0000313" key="2">
    <source>
        <dbReference type="EMBL" id="KIH90054.1"/>
    </source>
</evidence>
<dbReference type="GeneID" id="63682095"/>
<feature type="compositionally biased region" description="Basic residues" evidence="1">
    <location>
        <begin position="145"/>
        <end position="157"/>
    </location>
</feature>
<dbReference type="VEuPathDB" id="FungiDB:SPBR_09048"/>
<feature type="compositionally biased region" description="Low complexity" evidence="1">
    <location>
        <begin position="158"/>
        <end position="182"/>
    </location>
</feature>
<keyword evidence="3" id="KW-1185">Reference proteome</keyword>
<dbReference type="RefSeq" id="XP_040618064.1">
    <property type="nucleotide sequence ID" value="XM_040767174.1"/>
</dbReference>
<accession>A0A0C2EU40</accession>
<feature type="compositionally biased region" description="Low complexity" evidence="1">
    <location>
        <begin position="88"/>
        <end position="105"/>
    </location>
</feature>
<reference evidence="2 3" key="1">
    <citation type="journal article" date="2014" name="BMC Genomics">
        <title>Comparative genomics of the major fungal agents of human and animal Sporotrichosis: Sporothrix schenckii and Sporothrix brasiliensis.</title>
        <authorList>
            <person name="Teixeira M.M."/>
            <person name="de Almeida L.G."/>
            <person name="Kubitschek-Barreira P."/>
            <person name="Alves F.L."/>
            <person name="Kioshima E.S."/>
            <person name="Abadio A.K."/>
            <person name="Fernandes L."/>
            <person name="Derengowski L.S."/>
            <person name="Ferreira K.S."/>
            <person name="Souza R.C."/>
            <person name="Ruiz J.C."/>
            <person name="de Andrade N.C."/>
            <person name="Paes H.C."/>
            <person name="Nicola A.M."/>
            <person name="Albuquerque P."/>
            <person name="Gerber A.L."/>
            <person name="Martins V.P."/>
            <person name="Peconick L.D."/>
            <person name="Neto A.V."/>
            <person name="Chaucanez C.B."/>
            <person name="Silva P.A."/>
            <person name="Cunha O.L."/>
            <person name="de Oliveira F.F."/>
            <person name="dos Santos T.C."/>
            <person name="Barros A.L."/>
            <person name="Soares M.A."/>
            <person name="de Oliveira L.M."/>
            <person name="Marini M.M."/>
            <person name="Villalobos-Duno H."/>
            <person name="Cunha M.M."/>
            <person name="de Hoog S."/>
            <person name="da Silveira J.F."/>
            <person name="Henrissat B."/>
            <person name="Nino-Vega G.A."/>
            <person name="Cisalpino P.S."/>
            <person name="Mora-Montes H.M."/>
            <person name="Almeida S.R."/>
            <person name="Stajich J.E."/>
            <person name="Lopes-Bezerra L.M."/>
            <person name="Vasconcelos A.T."/>
            <person name="Felipe M.S."/>
        </authorList>
    </citation>
    <scope>NUCLEOTIDE SEQUENCE [LARGE SCALE GENOMIC DNA]</scope>
    <source>
        <strain evidence="2 3">5110</strain>
    </source>
</reference>
<evidence type="ECO:0000313" key="3">
    <source>
        <dbReference type="Proteomes" id="UP000031575"/>
    </source>
</evidence>
<dbReference type="PANTHER" id="PTHR39609">
    <property type="entry name" value="RFEG-RELATED"/>
    <property type="match status" value="1"/>
</dbReference>
<dbReference type="HOGENOM" id="CLU_1050416_0_0_1"/>
<comment type="caution">
    <text evidence="2">The sequence shown here is derived from an EMBL/GenBank/DDBJ whole genome shotgun (WGS) entry which is preliminary data.</text>
</comment>
<dbReference type="EMBL" id="AWTV01000008">
    <property type="protein sequence ID" value="KIH90054.1"/>
    <property type="molecule type" value="Genomic_DNA"/>
</dbReference>